<dbReference type="EC" id="1.15.1.1" evidence="1"/>
<dbReference type="CDD" id="cd00305">
    <property type="entry name" value="Cu-Zn_Superoxide_Dismutase"/>
    <property type="match status" value="1"/>
</dbReference>
<comment type="cofactor">
    <cofactor evidence="1">
        <name>Zn(2+)</name>
        <dbReference type="ChEBI" id="CHEBI:29105"/>
    </cofactor>
    <text evidence="1">Binds 1 zinc ion per subunit.</text>
</comment>
<evidence type="ECO:0000256" key="2">
    <source>
        <dbReference type="SAM" id="SignalP"/>
    </source>
</evidence>
<protein>
    <recommendedName>
        <fullName evidence="1">Superoxide dismutase [Cu-Zn]</fullName>
        <ecNumber evidence="1">1.15.1.1</ecNumber>
    </recommendedName>
</protein>
<dbReference type="PROSITE" id="PS00332">
    <property type="entry name" value="SOD_CU_ZN_2"/>
    <property type="match status" value="1"/>
</dbReference>
<feature type="signal peptide" evidence="2">
    <location>
        <begin position="1"/>
        <end position="20"/>
    </location>
</feature>
<comment type="function">
    <text evidence="1">Destroys radicals which are normally produced within the cells and which are toxic to biological systems.</text>
</comment>
<reference evidence="4 5" key="1">
    <citation type="submission" date="2023-08" db="EMBL/GenBank/DDBJ databases">
        <title>A Necator americanus chromosomal reference genome.</title>
        <authorList>
            <person name="Ilik V."/>
            <person name="Petrzelkova K.J."/>
            <person name="Pardy F."/>
            <person name="Fuh T."/>
            <person name="Niatou-Singa F.S."/>
            <person name="Gouil Q."/>
            <person name="Baker L."/>
            <person name="Ritchie M.E."/>
            <person name="Jex A.R."/>
            <person name="Gazzola D."/>
            <person name="Li H."/>
            <person name="Toshio Fujiwara R."/>
            <person name="Zhan B."/>
            <person name="Aroian R.V."/>
            <person name="Pafco B."/>
            <person name="Schwarz E.M."/>
        </authorList>
    </citation>
    <scope>NUCLEOTIDE SEQUENCE [LARGE SCALE GENOMIC DNA]</scope>
    <source>
        <strain evidence="4 5">Aroian</strain>
        <tissue evidence="4">Whole animal</tissue>
    </source>
</reference>
<sequence>MIQVSIIVILLISSFHGINSKRAVAVLRGNGTVKGTVWINQRSKYDPVTIEGTIIGFKPNTRHGFHIHEFGDLTNGCASAGPHYNPFGKNHGAPKDCVRHIGDLGSVRAEANGVANILKNDDQVTLYGKHSVVGRAFVVHDLPDDLGKGTGDKKAESLRTGNAGARLACGVIGIAKD</sequence>
<dbReference type="Proteomes" id="UP001303046">
    <property type="component" value="Unassembled WGS sequence"/>
</dbReference>
<keyword evidence="1" id="KW-0862">Zinc</keyword>
<dbReference type="Gene3D" id="2.60.40.200">
    <property type="entry name" value="Superoxide dismutase, copper/zinc binding domain"/>
    <property type="match status" value="1"/>
</dbReference>
<feature type="domain" description="Superoxide dismutase copper/zinc binding" evidence="3">
    <location>
        <begin position="33"/>
        <end position="172"/>
    </location>
</feature>
<keyword evidence="5" id="KW-1185">Reference proteome</keyword>
<evidence type="ECO:0000259" key="3">
    <source>
        <dbReference type="Pfam" id="PF00080"/>
    </source>
</evidence>
<accession>A0ABR1C2N5</accession>
<dbReference type="InterPro" id="IPR001424">
    <property type="entry name" value="SOD_Cu_Zn_dom"/>
</dbReference>
<comment type="catalytic activity">
    <reaction evidence="1">
        <text>2 superoxide + 2 H(+) = H2O2 + O2</text>
        <dbReference type="Rhea" id="RHEA:20696"/>
        <dbReference type="ChEBI" id="CHEBI:15378"/>
        <dbReference type="ChEBI" id="CHEBI:15379"/>
        <dbReference type="ChEBI" id="CHEBI:16240"/>
        <dbReference type="ChEBI" id="CHEBI:18421"/>
        <dbReference type="EC" id="1.15.1.1"/>
    </reaction>
</comment>
<organism evidence="4 5">
    <name type="scientific">Necator americanus</name>
    <name type="common">Human hookworm</name>
    <dbReference type="NCBI Taxonomy" id="51031"/>
    <lineage>
        <taxon>Eukaryota</taxon>
        <taxon>Metazoa</taxon>
        <taxon>Ecdysozoa</taxon>
        <taxon>Nematoda</taxon>
        <taxon>Chromadorea</taxon>
        <taxon>Rhabditida</taxon>
        <taxon>Rhabditina</taxon>
        <taxon>Rhabditomorpha</taxon>
        <taxon>Strongyloidea</taxon>
        <taxon>Ancylostomatidae</taxon>
        <taxon>Bunostominae</taxon>
        <taxon>Necator</taxon>
    </lineage>
</organism>
<dbReference type="InterPro" id="IPR018152">
    <property type="entry name" value="SOD_Cu/Zn_BS"/>
</dbReference>
<dbReference type="Pfam" id="PF00080">
    <property type="entry name" value="Sod_Cu"/>
    <property type="match status" value="1"/>
</dbReference>
<dbReference type="PROSITE" id="PS00087">
    <property type="entry name" value="SOD_CU_ZN_1"/>
    <property type="match status" value="1"/>
</dbReference>
<gene>
    <name evidence="4" type="primary">Necator_chrII.g4694</name>
    <name evidence="4" type="ORF">RB195_016902</name>
</gene>
<name>A0ABR1C2N5_NECAM</name>
<dbReference type="EMBL" id="JAVFWL010000002">
    <property type="protein sequence ID" value="KAK6732804.1"/>
    <property type="molecule type" value="Genomic_DNA"/>
</dbReference>
<dbReference type="SUPFAM" id="SSF49329">
    <property type="entry name" value="Cu,Zn superoxide dismutase-like"/>
    <property type="match status" value="1"/>
</dbReference>
<feature type="chain" id="PRO_5046111020" description="Superoxide dismutase [Cu-Zn]" evidence="2">
    <location>
        <begin position="21"/>
        <end position="177"/>
    </location>
</feature>
<comment type="caution">
    <text evidence="4">The sequence shown here is derived from an EMBL/GenBank/DDBJ whole genome shotgun (WGS) entry which is preliminary data.</text>
</comment>
<comment type="similarity">
    <text evidence="1">Belongs to the Cu-Zn superoxide dismutase family.</text>
</comment>
<dbReference type="InterPro" id="IPR024134">
    <property type="entry name" value="SOD_Cu/Zn_/chaperone"/>
</dbReference>
<dbReference type="InterPro" id="IPR036423">
    <property type="entry name" value="SOD-like_Cu/Zn_dom_sf"/>
</dbReference>
<comment type="cofactor">
    <cofactor evidence="1">
        <name>Cu cation</name>
        <dbReference type="ChEBI" id="CHEBI:23378"/>
    </cofactor>
    <text evidence="1">Binds 1 copper ion per subunit.</text>
</comment>
<keyword evidence="1" id="KW-0479">Metal-binding</keyword>
<keyword evidence="1" id="KW-0186">Copper</keyword>
<keyword evidence="2" id="KW-0732">Signal</keyword>
<dbReference type="PRINTS" id="PR00068">
    <property type="entry name" value="CUZNDISMTASE"/>
</dbReference>
<evidence type="ECO:0000313" key="5">
    <source>
        <dbReference type="Proteomes" id="UP001303046"/>
    </source>
</evidence>
<dbReference type="PANTHER" id="PTHR10003">
    <property type="entry name" value="SUPEROXIDE DISMUTASE CU-ZN -RELATED"/>
    <property type="match status" value="1"/>
</dbReference>
<keyword evidence="1" id="KW-0560">Oxidoreductase</keyword>
<evidence type="ECO:0000313" key="4">
    <source>
        <dbReference type="EMBL" id="KAK6732804.1"/>
    </source>
</evidence>
<proteinExistence type="inferred from homology"/>
<evidence type="ECO:0000256" key="1">
    <source>
        <dbReference type="RuleBase" id="RU000393"/>
    </source>
</evidence>